<comment type="caution">
    <text evidence="3">The sequence shown here is derived from an EMBL/GenBank/DDBJ whole genome shotgun (WGS) entry which is preliminary data.</text>
</comment>
<feature type="compositionally biased region" description="Basic and acidic residues" evidence="1">
    <location>
        <begin position="252"/>
        <end position="261"/>
    </location>
</feature>
<feature type="region of interest" description="Disordered" evidence="1">
    <location>
        <begin position="193"/>
        <end position="275"/>
    </location>
</feature>
<evidence type="ECO:0000313" key="4">
    <source>
        <dbReference type="EMBL" id="CAL5995872.1"/>
    </source>
</evidence>
<name>A0AA86R2U3_9EUKA</name>
<protein>
    <submittedName>
        <fullName evidence="3">Ribose 5-phosphate isomerase</fullName>
    </submittedName>
    <submittedName>
        <fullName evidence="4">Ribose_5-phosphate isomerase</fullName>
    </submittedName>
</protein>
<dbReference type="EMBL" id="CAXDID020000147">
    <property type="protein sequence ID" value="CAL6040885.1"/>
    <property type="molecule type" value="Genomic_DNA"/>
</dbReference>
<dbReference type="AlphaFoldDB" id="A0AA86R2U3"/>
<dbReference type="Pfam" id="PF02502">
    <property type="entry name" value="LacAB_rpiB"/>
    <property type="match status" value="1"/>
</dbReference>
<reference evidence="4 6" key="2">
    <citation type="submission" date="2024-07" db="EMBL/GenBank/DDBJ databases">
        <authorList>
            <person name="Akdeniz Z."/>
        </authorList>
    </citation>
    <scope>NUCLEOTIDE SEQUENCE [LARGE SCALE GENOMIC DNA]</scope>
</reference>
<dbReference type="EMBL" id="CAXDID020000033">
    <property type="protein sequence ID" value="CAL5995872.1"/>
    <property type="molecule type" value="Genomic_DNA"/>
</dbReference>
<evidence type="ECO:0000313" key="6">
    <source>
        <dbReference type="Proteomes" id="UP001642409"/>
    </source>
</evidence>
<keyword evidence="6" id="KW-1185">Reference proteome</keyword>
<reference evidence="3" key="1">
    <citation type="submission" date="2023-06" db="EMBL/GenBank/DDBJ databases">
        <authorList>
            <person name="Kurt Z."/>
        </authorList>
    </citation>
    <scope>NUCLEOTIDE SEQUENCE</scope>
</reference>
<organism evidence="3">
    <name type="scientific">Hexamita inflata</name>
    <dbReference type="NCBI Taxonomy" id="28002"/>
    <lineage>
        <taxon>Eukaryota</taxon>
        <taxon>Metamonada</taxon>
        <taxon>Diplomonadida</taxon>
        <taxon>Hexamitidae</taxon>
        <taxon>Hexamitinae</taxon>
        <taxon>Hexamita</taxon>
    </lineage>
</organism>
<evidence type="ECO:0000313" key="3">
    <source>
        <dbReference type="EMBL" id="CAI9961190.1"/>
    </source>
</evidence>
<evidence type="ECO:0000313" key="2">
    <source>
        <dbReference type="EMBL" id="CAI9943212.1"/>
    </source>
</evidence>
<keyword evidence="3" id="KW-0413">Isomerase</keyword>
<accession>A0AA86R2U3</accession>
<dbReference type="SUPFAM" id="SSF89623">
    <property type="entry name" value="Ribose/Galactose isomerase RpiB/AlsB"/>
    <property type="match status" value="1"/>
</dbReference>
<dbReference type="PANTHER" id="PTHR30345">
    <property type="entry name" value="RIBOSE-5-PHOSPHATE ISOMERASE B"/>
    <property type="match status" value="1"/>
</dbReference>
<dbReference type="InterPro" id="IPR036569">
    <property type="entry name" value="RpiB_LacA_LacB_sf"/>
</dbReference>
<proteinExistence type="predicted"/>
<dbReference type="Gene3D" id="3.40.1400.10">
    <property type="entry name" value="Sugar-phosphate isomerase, RpiB/LacA/LacB"/>
    <property type="match status" value="1"/>
</dbReference>
<gene>
    <name evidence="4" type="ORF">HINF_LOCUS14324</name>
    <name evidence="2" type="ORF">HINF_LOCUS30857</name>
    <name evidence="5" type="ORF">HINF_LOCUS38550</name>
    <name evidence="3" type="ORF">HINF_LOCUS48835</name>
</gene>
<evidence type="ECO:0000313" key="5">
    <source>
        <dbReference type="EMBL" id="CAL6040885.1"/>
    </source>
</evidence>
<sequence length="519" mass="58170">MRIAICCDQDSIDQKESLMSLLKKDHQFVDSEISNDPITVVQSVLDVLLNGKAVVGIIISSCAPVHAIFANKYKGIRCALCTSKQAAEMSRQQIDPKVLCLDSSTNSSSQIGQIVKKFLETPFESGKHQIKKDQITQIENLTAEEMFEEVSEEEEEEDLPIFTKSPEPVKPAEPVFVLKPALLIDSNTQTDYTNEEPEQLFDASGKPITLNHTSDYRPSMSVPLQISNPNKDENNSEPEFSLERNSTGDIKTLQREIKPSLDLRSSLAEPERTSQPVFVPESLSAIKPNVGPSKAAPIVVPVVKQAAVPVTPVNIKPMQSGQSIQTKGGLGSYLQQKQAEKQAENMIQAQQAQILAMQKMQADMKDMKKGVQAPTLKFVKEKPGRDALASYCEKIVEFADDDFSLLLNEIKNVKEEITAEQMHKIYTRHSKLDVPVNTFKEADCQLMIKYFFTQAMRRDLAQLMRYDPEIYITLDEIIGIMVNEDENLKAATEKQYGTVNNFYQLIPKVMDIYKGNTNE</sequence>
<dbReference type="GO" id="GO:0005975">
    <property type="term" value="P:carbohydrate metabolic process"/>
    <property type="evidence" value="ECO:0007669"/>
    <property type="project" value="InterPro"/>
</dbReference>
<dbReference type="EMBL" id="CATOUU010000714">
    <property type="protein sequence ID" value="CAI9943212.1"/>
    <property type="molecule type" value="Genomic_DNA"/>
</dbReference>
<dbReference type="Proteomes" id="UP001642409">
    <property type="component" value="Unassembled WGS sequence"/>
</dbReference>
<evidence type="ECO:0000256" key="1">
    <source>
        <dbReference type="SAM" id="MobiDB-lite"/>
    </source>
</evidence>
<dbReference type="EMBL" id="CATOUU010000937">
    <property type="protein sequence ID" value="CAI9961190.1"/>
    <property type="molecule type" value="Genomic_DNA"/>
</dbReference>
<dbReference type="GO" id="GO:0016853">
    <property type="term" value="F:isomerase activity"/>
    <property type="evidence" value="ECO:0007669"/>
    <property type="project" value="UniProtKB-KW"/>
</dbReference>
<dbReference type="PANTHER" id="PTHR30345:SF0">
    <property type="entry name" value="DNA DAMAGE-REPAIR_TOLERATION PROTEIN DRT102"/>
    <property type="match status" value="1"/>
</dbReference>
<dbReference type="InterPro" id="IPR003500">
    <property type="entry name" value="RpiB_LacA_LacB"/>
</dbReference>